<reference evidence="2 3" key="1">
    <citation type="journal article" date="2019" name="Nat. Ecol. Evol.">
        <title>Megaphylogeny resolves global patterns of mushroom evolution.</title>
        <authorList>
            <person name="Varga T."/>
            <person name="Krizsan K."/>
            <person name="Foldi C."/>
            <person name="Dima B."/>
            <person name="Sanchez-Garcia M."/>
            <person name="Sanchez-Ramirez S."/>
            <person name="Szollosi G.J."/>
            <person name="Szarkandi J.G."/>
            <person name="Papp V."/>
            <person name="Albert L."/>
            <person name="Andreopoulos W."/>
            <person name="Angelini C."/>
            <person name="Antonin V."/>
            <person name="Barry K.W."/>
            <person name="Bougher N.L."/>
            <person name="Buchanan P."/>
            <person name="Buyck B."/>
            <person name="Bense V."/>
            <person name="Catcheside P."/>
            <person name="Chovatia M."/>
            <person name="Cooper J."/>
            <person name="Damon W."/>
            <person name="Desjardin D."/>
            <person name="Finy P."/>
            <person name="Geml J."/>
            <person name="Haridas S."/>
            <person name="Hughes K."/>
            <person name="Justo A."/>
            <person name="Karasinski D."/>
            <person name="Kautmanova I."/>
            <person name="Kiss B."/>
            <person name="Kocsube S."/>
            <person name="Kotiranta H."/>
            <person name="LaButti K.M."/>
            <person name="Lechner B.E."/>
            <person name="Liimatainen K."/>
            <person name="Lipzen A."/>
            <person name="Lukacs Z."/>
            <person name="Mihaltcheva S."/>
            <person name="Morgado L.N."/>
            <person name="Niskanen T."/>
            <person name="Noordeloos M.E."/>
            <person name="Ohm R.A."/>
            <person name="Ortiz-Santana B."/>
            <person name="Ovrebo C."/>
            <person name="Racz N."/>
            <person name="Riley R."/>
            <person name="Savchenko A."/>
            <person name="Shiryaev A."/>
            <person name="Soop K."/>
            <person name="Spirin V."/>
            <person name="Szebenyi C."/>
            <person name="Tomsovsky M."/>
            <person name="Tulloss R.E."/>
            <person name="Uehling J."/>
            <person name="Grigoriev I.V."/>
            <person name="Vagvolgyi C."/>
            <person name="Papp T."/>
            <person name="Martin F.M."/>
            <person name="Miettinen O."/>
            <person name="Hibbett D.S."/>
            <person name="Nagy L.G."/>
        </authorList>
    </citation>
    <scope>NUCLEOTIDE SEQUENCE [LARGE SCALE GENOMIC DNA]</scope>
    <source>
        <strain evidence="2 3">FP101781</strain>
    </source>
</reference>
<evidence type="ECO:0000313" key="2">
    <source>
        <dbReference type="EMBL" id="TEB27685.1"/>
    </source>
</evidence>
<feature type="region of interest" description="Disordered" evidence="1">
    <location>
        <begin position="916"/>
        <end position="1080"/>
    </location>
</feature>
<feature type="compositionally biased region" description="Basic and acidic residues" evidence="1">
    <location>
        <begin position="997"/>
        <end position="1014"/>
    </location>
</feature>
<feature type="compositionally biased region" description="Basic and acidic residues" evidence="1">
    <location>
        <begin position="1048"/>
        <end position="1072"/>
    </location>
</feature>
<feature type="region of interest" description="Disordered" evidence="1">
    <location>
        <begin position="1451"/>
        <end position="1483"/>
    </location>
</feature>
<feature type="region of interest" description="Disordered" evidence="1">
    <location>
        <begin position="1412"/>
        <end position="1435"/>
    </location>
</feature>
<name>A0A4Y7T0M4_COPMI</name>
<feature type="compositionally biased region" description="Low complexity" evidence="1">
    <location>
        <begin position="304"/>
        <end position="318"/>
    </location>
</feature>
<gene>
    <name evidence="2" type="ORF">FA13DRAFT_1878571</name>
</gene>
<feature type="region of interest" description="Disordered" evidence="1">
    <location>
        <begin position="870"/>
        <end position="891"/>
    </location>
</feature>
<feature type="compositionally biased region" description="Basic and acidic residues" evidence="1">
    <location>
        <begin position="978"/>
        <end position="987"/>
    </location>
</feature>
<accession>A0A4Y7T0M4</accession>
<feature type="region of interest" description="Disordered" evidence="1">
    <location>
        <begin position="259"/>
        <end position="375"/>
    </location>
</feature>
<feature type="compositionally biased region" description="Acidic residues" evidence="1">
    <location>
        <begin position="941"/>
        <end position="977"/>
    </location>
</feature>
<feature type="region of interest" description="Disordered" evidence="1">
    <location>
        <begin position="1331"/>
        <end position="1375"/>
    </location>
</feature>
<organism evidence="2 3">
    <name type="scientific">Coprinellus micaceus</name>
    <name type="common">Glistening ink-cap mushroom</name>
    <name type="synonym">Coprinus micaceus</name>
    <dbReference type="NCBI Taxonomy" id="71717"/>
    <lineage>
        <taxon>Eukaryota</taxon>
        <taxon>Fungi</taxon>
        <taxon>Dikarya</taxon>
        <taxon>Basidiomycota</taxon>
        <taxon>Agaricomycotina</taxon>
        <taxon>Agaricomycetes</taxon>
        <taxon>Agaricomycetidae</taxon>
        <taxon>Agaricales</taxon>
        <taxon>Agaricineae</taxon>
        <taxon>Psathyrellaceae</taxon>
        <taxon>Coprinellus</taxon>
    </lineage>
</organism>
<feature type="compositionally biased region" description="Acidic residues" evidence="1">
    <location>
        <begin position="1038"/>
        <end position="1047"/>
    </location>
</feature>
<feature type="compositionally biased region" description="Low complexity" evidence="1">
    <location>
        <begin position="273"/>
        <end position="292"/>
    </location>
</feature>
<dbReference type="EMBL" id="QPFP01000038">
    <property type="protein sequence ID" value="TEB27685.1"/>
    <property type="molecule type" value="Genomic_DNA"/>
</dbReference>
<sequence>MALARASSNRSSSLLELEARAMPHPEILRPRKANGITRKGKAFRHPLNPAHLPSVIITATKLRAGSNPTCLQSLGEFICLEIVRSEARAQAYTAWRHSFEGSRRSRRVPVTMKVSGAEFYLSLASRVPRKVSVFLPQRANTGCTSPPAYQGRYLGHLAYLESDTWVRGPKEGHREAESIDLDNKCPGGCTTFPPTPPFEPRVLLSPLSSRLPHRTPRQLSHSDIMSNPLQFGETDSRLLWAAPLDPSLWAGASSNSQAFAQGSAPHFTKSQNQAHPAAQTHPQALATHQHQQVLAAHHYPQALAAHQPQPSSGAQSSGVHQLPDRHQRPRQRQTQYHKPSTSRDRGTTSDPQAPPTSTHQPTSSAGDAPHPLGRSIGQAAMGSVRVEDLNSLQARYDNSQHAMGRMDYTDREMASAWDRYAATQDKRQVPAYERGSQSSQREGLNSVLRGTGVAYGPYPSTPPIHTLMADGLAEGAPLLAQPPVPRSQGTGVKGFVEFDPLAPRATRKKRKLDGEPPGNPEPLDAGDPIRIKHRDMPHDTPHSLPLQTATVPDAAKGYRTPARSPAPAGPSTKCGAQPAPQVGPSTERDAQPAPTPSPPPRTAPPSPNRDWEKRFEQMGLNSEPVEGDELPDSGPLPGGPTSVVVDLSSTFHNEYFAGPYIRRRLSGVDLSKFFVGATWTLYRLAGDEYLVFERIVKGLPKKQLRNRIVTMIHNEDSERGKRAFFQALVGLSQVYWEMGFDSQEDIDSEVWELFSTPPWKAGACVDVARELEDVPAEYIAHVAQHLYEEIMQDLLAKPAKKEVAEILEDTEVRFLELVLNRLEISGAYPAGVHPDWVNLNGNTTSELASLIMAIFKVSTHIHCVRDREVMDDAERQDKLRGGRRVPEHVPNADHETALEVLGSFFEVFKKMKAQGAWGPAEEGEKGEDHEMGKDHEKGEETDSEQDAPGETDSEADAPGETDSEADAFGETDLEESESGEHENREGLSHPAGGDGANKGEAEVRDGEKAAPGDKGKRKGAGMSEREVESLSHPAGGDDANEGEDEVRDGEKAAPGDKGKRKEETSEREERGSTSETPGLRFDFAPIYPTLVNEAGEAVGSIRHFQSGIQITCFRRRKTVYVERRRKNLTYLEKTLDEQEKGEADPSVVDLVCWWILCSAADAARVMFIRALMGTRFPMVMANLSREKKLLRASRSFKTLFLLAYEPAVESFTKRPEYRACRKVYLQHARDICRQARAPGWDELGETTRALGSMASEVAEERLRVPESVAALTRMPAYSREPRVSTENLQPRVGKVGLSEGEATEGWSRSIRERFLKTVPGWEGAEAGEVEVGAHETQRSGAPSWGNFERGPASVYSPGRLESRALTGSSQGDGSRGAVEALQKLHRMRWYEELERRMQEEAAVAHVSPFPGNARAGGLTEPSYKGSPRRVSTGKNGLQIAARGKAVHCPRCRRRDRLETKHSPNRRGKGGECITSKVRTGQQR</sequence>
<comment type="caution">
    <text evidence="2">The sequence shown here is derived from an EMBL/GenBank/DDBJ whole genome shotgun (WGS) entry which is preliminary data.</text>
</comment>
<evidence type="ECO:0000256" key="1">
    <source>
        <dbReference type="SAM" id="MobiDB-lite"/>
    </source>
</evidence>
<feature type="compositionally biased region" description="Basic and acidic residues" evidence="1">
    <location>
        <begin position="922"/>
        <end position="940"/>
    </location>
</feature>
<feature type="compositionally biased region" description="Pro residues" evidence="1">
    <location>
        <begin position="593"/>
        <end position="607"/>
    </location>
</feature>
<keyword evidence="3" id="KW-1185">Reference proteome</keyword>
<feature type="region of interest" description="Disordered" evidence="1">
    <location>
        <begin position="622"/>
        <end position="641"/>
    </location>
</feature>
<proteinExistence type="predicted"/>
<feature type="compositionally biased region" description="Polar residues" evidence="1">
    <location>
        <begin position="348"/>
        <end position="365"/>
    </location>
</feature>
<protein>
    <submittedName>
        <fullName evidence="2">Uncharacterized protein</fullName>
    </submittedName>
</protein>
<feature type="compositionally biased region" description="Basic and acidic residues" evidence="1">
    <location>
        <begin position="527"/>
        <end position="541"/>
    </location>
</feature>
<dbReference type="Proteomes" id="UP000298030">
    <property type="component" value="Unassembled WGS sequence"/>
</dbReference>
<feature type="region of interest" description="Disordered" evidence="1">
    <location>
        <begin position="479"/>
        <end position="611"/>
    </location>
</feature>
<evidence type="ECO:0000313" key="3">
    <source>
        <dbReference type="Proteomes" id="UP000298030"/>
    </source>
</evidence>